<evidence type="ECO:0000313" key="16">
    <source>
        <dbReference type="EMBL" id="GAU88519.1"/>
    </source>
</evidence>
<keyword evidence="17" id="KW-1185">Reference proteome</keyword>
<dbReference type="GO" id="GO:0005764">
    <property type="term" value="C:lysosome"/>
    <property type="evidence" value="ECO:0007669"/>
    <property type="project" value="UniProtKB-SubCell"/>
</dbReference>
<keyword evidence="10" id="KW-0326">Glycosidase</keyword>
<evidence type="ECO:0000256" key="10">
    <source>
        <dbReference type="ARBA" id="ARBA00023295"/>
    </source>
</evidence>
<dbReference type="EMBL" id="BDGG01000001">
    <property type="protein sequence ID" value="GAU88519.1"/>
    <property type="molecule type" value="Genomic_DNA"/>
</dbReference>
<dbReference type="Pfam" id="PF22666">
    <property type="entry name" value="Glyco_hydro_2_N2"/>
    <property type="match status" value="1"/>
</dbReference>
<dbReference type="PANTHER" id="PTHR43730">
    <property type="entry name" value="BETA-MANNOSIDASE"/>
    <property type="match status" value="1"/>
</dbReference>
<dbReference type="AlphaFoldDB" id="A0A1D1UFG9"/>
<comment type="subcellular location">
    <subcellularLocation>
        <location evidence="2">Lysosome</location>
    </subcellularLocation>
</comment>
<dbReference type="GO" id="GO:0004567">
    <property type="term" value="F:beta-mannosidase activity"/>
    <property type="evidence" value="ECO:0007669"/>
    <property type="project" value="UniProtKB-EC"/>
</dbReference>
<dbReference type="FunFam" id="3.20.20.80:FF:000035">
    <property type="entry name" value="Mannosidase beta"/>
    <property type="match status" value="1"/>
</dbReference>
<keyword evidence="9" id="KW-0458">Lysosome</keyword>
<dbReference type="EC" id="3.2.1.25" evidence="5"/>
<feature type="domain" description="Mannosidase Ig/CBM-like" evidence="14">
    <location>
        <begin position="732"/>
        <end position="821"/>
    </location>
</feature>
<dbReference type="STRING" id="947166.A0A1D1UFG9"/>
<dbReference type="InterPro" id="IPR054593">
    <property type="entry name" value="Beta-mannosidase-like_N2"/>
</dbReference>
<evidence type="ECO:0000256" key="2">
    <source>
        <dbReference type="ARBA" id="ARBA00004371"/>
    </source>
</evidence>
<dbReference type="Gene3D" id="2.60.40.10">
    <property type="entry name" value="Immunoglobulins"/>
    <property type="match status" value="3"/>
</dbReference>
<evidence type="ECO:0000256" key="8">
    <source>
        <dbReference type="ARBA" id="ARBA00023180"/>
    </source>
</evidence>
<dbReference type="Pfam" id="PF17786">
    <property type="entry name" value="Mannosidase_ig"/>
    <property type="match status" value="1"/>
</dbReference>
<evidence type="ECO:0000256" key="11">
    <source>
        <dbReference type="ARBA" id="ARBA00033445"/>
    </source>
</evidence>
<dbReference type="Gene3D" id="3.20.20.80">
    <property type="entry name" value="Glycosidases"/>
    <property type="match status" value="1"/>
</dbReference>
<sequence>MSPSRFSCEMGKSIALLVLLEFTLALTETVLDLNGEWLVWSGKGRSRDAARMENDLYPAKVPGNVYSDLMRNGTLVGDAYYRFNDEEFRWVSKRNWTFWNTFDAPDFFEYRHEAVLLKCEGLDTVGEVFVNDISVGTFDNQFVTYYFDIKHAIKVGNSNIILVDFQSPVNYASDQYNNHLRKRGYVVPPACPPPELHGECHPNFIRKAQHSFAWDWGPAYPTVGIWRNISVIAFNTSVIEAVTTSTVFSQSTGNWSLKLVVYLLGTPRKTPQNIDLTIDGPQLNVSRTENITISSSSENFTFTYELDGKVTEKWWPNGYGKQKLYSVTVTTSSNRTGETSKKELRIAFRTVELVQEPLAKPNVTGLTFYFRVNGVNIWAKGSNWIPAHSFQNEVTEDYVTWLLQSTVDANMNMLRVWGGGFYESDFFYRKCDELGILIWQDFMFACAMYPTTEDFLASVRQEVRSNVLRLQHHPSIALWSGNNENEVAFVENWYFTQSKSDVYKRDYIKLYVDTIRDEYSKYEIDSRPWIPSSPTNGKLTEEEGWIAKDPRSNLYGDAHFYAYNVNPWNWTIYPATRFASEYGFQSWESIETLKNFTKPEDLSYYSRWANHRQHHPLGQTEVLYEIAQNFKLPNLLERAKAFPTMVYLTQINQAMALKTETEFYRRMQSTILANSAGFSKGALYWQLNSIWPSPSWSSVEFGGKWKMSHYYAKDFFKPVLASPYEQDGYLCISLVNDLLTEVEVGMTIQLFAWQSFEPRFKNSDKKWPAAQSAETVYQRNVTGLLDNGDCARREDCFLVVSLEGKDFQSAPNVHFFAPPKHCPLPLANLSVADVHASDDTGSTFDITIKTDKIALFVWIEAIGTPGRFSKNGFLQYRPQEQVQFFARGTTTVESLRRGLTVVSLKNHW</sequence>
<dbReference type="SUPFAM" id="SSF49785">
    <property type="entry name" value="Galactose-binding domain-like"/>
    <property type="match status" value="1"/>
</dbReference>
<dbReference type="InterPro" id="IPR041447">
    <property type="entry name" value="Mannosidase_ig"/>
</dbReference>
<reference evidence="16 17" key="1">
    <citation type="journal article" date="2016" name="Nat. Commun.">
        <title>Extremotolerant tardigrade genome and improved radiotolerance of human cultured cells by tardigrade-unique protein.</title>
        <authorList>
            <person name="Hashimoto T."/>
            <person name="Horikawa D.D."/>
            <person name="Saito Y."/>
            <person name="Kuwahara H."/>
            <person name="Kozuka-Hata H."/>
            <person name="Shin-I T."/>
            <person name="Minakuchi Y."/>
            <person name="Ohishi K."/>
            <person name="Motoyama A."/>
            <person name="Aizu T."/>
            <person name="Enomoto A."/>
            <person name="Kondo K."/>
            <person name="Tanaka S."/>
            <person name="Hara Y."/>
            <person name="Koshikawa S."/>
            <person name="Sagara H."/>
            <person name="Miura T."/>
            <person name="Yokobori S."/>
            <person name="Miyagawa K."/>
            <person name="Suzuki Y."/>
            <person name="Kubo T."/>
            <person name="Oyama M."/>
            <person name="Kohara Y."/>
            <person name="Fujiyama A."/>
            <person name="Arakawa K."/>
            <person name="Katayama T."/>
            <person name="Toyoda A."/>
            <person name="Kunieda T."/>
        </authorList>
    </citation>
    <scope>NUCLEOTIDE SEQUENCE [LARGE SCALE GENOMIC DNA]</scope>
    <source>
        <strain evidence="16 17">YOKOZUNA-1</strain>
    </source>
</reference>
<feature type="chain" id="PRO_5008897167" description="beta-mannosidase" evidence="12">
    <location>
        <begin position="26"/>
        <end position="908"/>
    </location>
</feature>
<feature type="signal peptide" evidence="12">
    <location>
        <begin position="1"/>
        <end position="25"/>
    </location>
</feature>
<dbReference type="InterPro" id="IPR036156">
    <property type="entry name" value="Beta-gal/glucu_dom_sf"/>
</dbReference>
<evidence type="ECO:0000259" key="15">
    <source>
        <dbReference type="Pfam" id="PF22666"/>
    </source>
</evidence>
<dbReference type="InterPro" id="IPR041625">
    <property type="entry name" value="Beta-mannosidase_Ig"/>
</dbReference>
<feature type="domain" description="Beta-mannosidase Ig-fold" evidence="13">
    <location>
        <begin position="836"/>
        <end position="906"/>
    </location>
</feature>
<gene>
    <name evidence="16" type="primary">RvY_01205-1</name>
    <name evidence="16" type="synonym">RvY_01205.1</name>
    <name evidence="16" type="ORF">RvY_01205</name>
</gene>
<evidence type="ECO:0000313" key="17">
    <source>
        <dbReference type="Proteomes" id="UP000186922"/>
    </source>
</evidence>
<comment type="similarity">
    <text evidence="4">Belongs to the glycosyl hydrolase 2 family.</text>
</comment>
<dbReference type="SUPFAM" id="SSF51445">
    <property type="entry name" value="(Trans)glycosidases"/>
    <property type="match status" value="1"/>
</dbReference>
<dbReference type="GO" id="GO:0006516">
    <property type="term" value="P:glycoprotein catabolic process"/>
    <property type="evidence" value="ECO:0007669"/>
    <property type="project" value="TreeGrafter"/>
</dbReference>
<evidence type="ECO:0000256" key="7">
    <source>
        <dbReference type="ARBA" id="ARBA00022801"/>
    </source>
</evidence>
<evidence type="ECO:0000256" key="4">
    <source>
        <dbReference type="ARBA" id="ARBA00007401"/>
    </source>
</evidence>
<comment type="catalytic activity">
    <reaction evidence="1">
        <text>Hydrolysis of terminal, non-reducing beta-D-mannose residues in beta-D-mannosides.</text>
        <dbReference type="EC" id="3.2.1.25"/>
    </reaction>
</comment>
<dbReference type="FunFam" id="2.60.120.260:FF:000060">
    <property type="entry name" value="Probable beta-mannosidase"/>
    <property type="match status" value="1"/>
</dbReference>
<keyword evidence="6 12" id="KW-0732">Signal</keyword>
<evidence type="ECO:0000256" key="5">
    <source>
        <dbReference type="ARBA" id="ARBA00012754"/>
    </source>
</evidence>
<dbReference type="InterPro" id="IPR017853">
    <property type="entry name" value="GH"/>
</dbReference>
<dbReference type="SUPFAM" id="SSF49303">
    <property type="entry name" value="beta-Galactosidase/glucuronidase domain"/>
    <property type="match status" value="2"/>
</dbReference>
<organism evidence="16 17">
    <name type="scientific">Ramazzottius varieornatus</name>
    <name type="common">Water bear</name>
    <name type="synonym">Tardigrade</name>
    <dbReference type="NCBI Taxonomy" id="947166"/>
    <lineage>
        <taxon>Eukaryota</taxon>
        <taxon>Metazoa</taxon>
        <taxon>Ecdysozoa</taxon>
        <taxon>Tardigrada</taxon>
        <taxon>Eutardigrada</taxon>
        <taxon>Parachela</taxon>
        <taxon>Hypsibioidea</taxon>
        <taxon>Ramazzottiidae</taxon>
        <taxon>Ramazzottius</taxon>
    </lineage>
</organism>
<dbReference type="Pfam" id="PF17753">
    <property type="entry name" value="Ig_mannosidase"/>
    <property type="match status" value="1"/>
</dbReference>
<comment type="pathway">
    <text evidence="3">Glycan metabolism; N-glycan degradation.</text>
</comment>
<proteinExistence type="inferred from homology"/>
<name>A0A1D1UFG9_RAMVA</name>
<dbReference type="InterPro" id="IPR050887">
    <property type="entry name" value="Beta-mannosidase_GH2"/>
</dbReference>
<dbReference type="InterPro" id="IPR008979">
    <property type="entry name" value="Galactose-bd-like_sf"/>
</dbReference>
<evidence type="ECO:0000256" key="9">
    <source>
        <dbReference type="ARBA" id="ARBA00023228"/>
    </source>
</evidence>
<evidence type="ECO:0000256" key="3">
    <source>
        <dbReference type="ARBA" id="ARBA00004740"/>
    </source>
</evidence>
<dbReference type="OrthoDB" id="2866996at2759"/>
<dbReference type="InterPro" id="IPR013783">
    <property type="entry name" value="Ig-like_fold"/>
</dbReference>
<dbReference type="Proteomes" id="UP000186922">
    <property type="component" value="Unassembled WGS sequence"/>
</dbReference>
<evidence type="ECO:0000259" key="14">
    <source>
        <dbReference type="Pfam" id="PF17786"/>
    </source>
</evidence>
<evidence type="ECO:0000256" key="6">
    <source>
        <dbReference type="ARBA" id="ARBA00022729"/>
    </source>
</evidence>
<dbReference type="Gene3D" id="2.60.120.260">
    <property type="entry name" value="Galactose-binding domain-like"/>
    <property type="match status" value="1"/>
</dbReference>
<protein>
    <recommendedName>
        <fullName evidence="5">beta-mannosidase</fullName>
        <ecNumber evidence="5">3.2.1.25</ecNumber>
    </recommendedName>
    <alternativeName>
        <fullName evidence="11">Mannanase</fullName>
    </alternativeName>
</protein>
<evidence type="ECO:0000259" key="13">
    <source>
        <dbReference type="Pfam" id="PF17753"/>
    </source>
</evidence>
<evidence type="ECO:0000256" key="12">
    <source>
        <dbReference type="SAM" id="SignalP"/>
    </source>
</evidence>
<keyword evidence="7" id="KW-0378">Hydrolase</keyword>
<dbReference type="PANTHER" id="PTHR43730:SF1">
    <property type="entry name" value="BETA-MANNOSIDASE"/>
    <property type="match status" value="1"/>
</dbReference>
<keyword evidence="8" id="KW-0325">Glycoprotein</keyword>
<feature type="domain" description="Beta-mannosidase-like galactose-binding" evidence="15">
    <location>
        <begin position="54"/>
        <end position="227"/>
    </location>
</feature>
<accession>A0A1D1UFG9</accession>
<comment type="caution">
    <text evidence="16">The sequence shown here is derived from an EMBL/GenBank/DDBJ whole genome shotgun (WGS) entry which is preliminary data.</text>
</comment>
<evidence type="ECO:0000256" key="1">
    <source>
        <dbReference type="ARBA" id="ARBA00000829"/>
    </source>
</evidence>